<comment type="subcellular location">
    <subcellularLocation>
        <location evidence="1">Membrane</location>
        <topology evidence="1">Multi-pass membrane protein</topology>
    </subcellularLocation>
</comment>
<dbReference type="SUPFAM" id="SSF160240">
    <property type="entry name" value="Cation efflux protein cytoplasmic domain-like"/>
    <property type="match status" value="1"/>
</dbReference>
<evidence type="ECO:0000259" key="9">
    <source>
        <dbReference type="Pfam" id="PF01545"/>
    </source>
</evidence>
<feature type="transmembrane region" description="Helical" evidence="8">
    <location>
        <begin position="150"/>
        <end position="176"/>
    </location>
</feature>
<feature type="transmembrane region" description="Helical" evidence="8">
    <location>
        <begin position="116"/>
        <end position="138"/>
    </location>
</feature>
<evidence type="ECO:0000256" key="2">
    <source>
        <dbReference type="ARBA" id="ARBA00008873"/>
    </source>
</evidence>
<accession>A0A2P8H0Y4</accession>
<comment type="caution">
    <text evidence="11">The sequence shown here is derived from an EMBL/GenBank/DDBJ whole genome shotgun (WGS) entry which is preliminary data.</text>
</comment>
<evidence type="ECO:0000313" key="12">
    <source>
        <dbReference type="EMBL" id="RUQ85761.1"/>
    </source>
</evidence>
<keyword evidence="7 8" id="KW-0472">Membrane</keyword>
<dbReference type="InterPro" id="IPR058533">
    <property type="entry name" value="Cation_efflux_TM"/>
</dbReference>
<dbReference type="Proteomes" id="UP000241203">
    <property type="component" value="Unassembled WGS sequence"/>
</dbReference>
<dbReference type="InterPro" id="IPR050681">
    <property type="entry name" value="CDF/SLC30A"/>
</dbReference>
<dbReference type="OrthoDB" id="9809646at2"/>
<keyword evidence="6" id="KW-0406">Ion transport</keyword>
<evidence type="ECO:0000256" key="7">
    <source>
        <dbReference type="ARBA" id="ARBA00023136"/>
    </source>
</evidence>
<dbReference type="SUPFAM" id="SSF161111">
    <property type="entry name" value="Cation efflux protein transmembrane domain-like"/>
    <property type="match status" value="1"/>
</dbReference>
<dbReference type="NCBIfam" id="TIGR01297">
    <property type="entry name" value="CDF"/>
    <property type="match status" value="1"/>
</dbReference>
<evidence type="ECO:0000256" key="5">
    <source>
        <dbReference type="ARBA" id="ARBA00022989"/>
    </source>
</evidence>
<dbReference type="PANTHER" id="PTHR11562">
    <property type="entry name" value="CATION EFFLUX PROTEIN/ ZINC TRANSPORTER"/>
    <property type="match status" value="1"/>
</dbReference>
<dbReference type="InterPro" id="IPR036837">
    <property type="entry name" value="Cation_efflux_CTD_sf"/>
</dbReference>
<dbReference type="InterPro" id="IPR027470">
    <property type="entry name" value="Cation_efflux_CTD"/>
</dbReference>
<dbReference type="Pfam" id="PF01545">
    <property type="entry name" value="Cation_efflux"/>
    <property type="match status" value="1"/>
</dbReference>
<gene>
    <name evidence="11" type="ORF">CLV49_3523</name>
    <name evidence="12" type="ORF">ELQ93_01640</name>
</gene>
<dbReference type="EMBL" id="PYAU01000001">
    <property type="protein sequence ID" value="PSL39869.1"/>
    <property type="molecule type" value="Genomic_DNA"/>
</dbReference>
<dbReference type="AlphaFoldDB" id="A0A2P8H0Y4"/>
<dbReference type="RefSeq" id="WP_106564684.1">
    <property type="nucleotide sequence ID" value="NZ_PYAU01000001.1"/>
</dbReference>
<evidence type="ECO:0000256" key="1">
    <source>
        <dbReference type="ARBA" id="ARBA00004141"/>
    </source>
</evidence>
<feature type="transmembrane region" description="Helical" evidence="8">
    <location>
        <begin position="82"/>
        <end position="104"/>
    </location>
</feature>
<evidence type="ECO:0000313" key="11">
    <source>
        <dbReference type="EMBL" id="PSL39869.1"/>
    </source>
</evidence>
<dbReference type="InterPro" id="IPR027469">
    <property type="entry name" value="Cation_efflux_TMD_sf"/>
</dbReference>
<dbReference type="EMBL" id="RZGY01000001">
    <property type="protein sequence ID" value="RUQ85761.1"/>
    <property type="molecule type" value="Genomic_DNA"/>
</dbReference>
<evidence type="ECO:0000259" key="10">
    <source>
        <dbReference type="Pfam" id="PF16916"/>
    </source>
</evidence>
<feature type="domain" description="Cation efflux protein cytoplasmic" evidence="10">
    <location>
        <begin position="214"/>
        <end position="290"/>
    </location>
</feature>
<dbReference type="InterPro" id="IPR002524">
    <property type="entry name" value="Cation_efflux"/>
</dbReference>
<dbReference type="Proteomes" id="UP000268291">
    <property type="component" value="Unassembled WGS sequence"/>
</dbReference>
<reference evidence="12 14" key="2">
    <citation type="submission" date="2018-12" db="EMBL/GenBank/DDBJ databases">
        <authorList>
            <person name="hu s."/>
            <person name="Xu Y."/>
            <person name="Xu B."/>
            <person name="Li F."/>
        </authorList>
    </citation>
    <scope>NUCLEOTIDE SEQUENCE [LARGE SCALE GENOMIC DNA]</scope>
    <source>
        <strain evidence="12 14">KSW2-17</strain>
    </source>
</reference>
<dbReference type="PANTHER" id="PTHR11562:SF17">
    <property type="entry name" value="RE54080P-RELATED"/>
    <property type="match status" value="1"/>
</dbReference>
<dbReference type="Gene3D" id="1.20.1510.10">
    <property type="entry name" value="Cation efflux protein transmembrane domain"/>
    <property type="match status" value="1"/>
</dbReference>
<evidence type="ECO:0000256" key="4">
    <source>
        <dbReference type="ARBA" id="ARBA00022692"/>
    </source>
</evidence>
<keyword evidence="3" id="KW-0813">Transport</keyword>
<name>A0A2P8H0Y4_9MICO</name>
<evidence type="ECO:0000256" key="3">
    <source>
        <dbReference type="ARBA" id="ARBA00022448"/>
    </source>
</evidence>
<sequence>MAHDHSHRSSSRARLLIVIPIVAAVLVAQVIGGLLTGSLALLADAGHLFSDLTGLVIAVVAIGIASRPATDRHTFGYQRTEILAALANGLILSVVAVSVGIEGIRRLVEPSTAEVSALPMLVVAAVGLVANVVSLLILRGSAKDSLNMRGAYLEVLGDTLGSIGVIVAAVVIALTGFVQADAIASLLIAAGILPRAALLIRDVWRVLNESVPLGTDVEVIRRHIRETPGVVDVHDVHVWAITSGAHVFSAHVVVDTAVFSDGATGRMLDELGECLTEHFDVEHSTFQLEPATHAAHEDQHHR</sequence>
<keyword evidence="4 8" id="KW-0812">Transmembrane</keyword>
<reference evidence="11 13" key="1">
    <citation type="submission" date="2018-03" db="EMBL/GenBank/DDBJ databases">
        <title>Genomic Encyclopedia of Archaeal and Bacterial Type Strains, Phase II (KMG-II): from individual species to whole genera.</title>
        <authorList>
            <person name="Goeker M."/>
        </authorList>
    </citation>
    <scope>NUCLEOTIDE SEQUENCE [LARGE SCALE GENOMIC DNA]</scope>
    <source>
        <strain evidence="11 13">DSM 21548</strain>
    </source>
</reference>
<keyword evidence="14" id="KW-1185">Reference proteome</keyword>
<dbReference type="GO" id="GO:0005886">
    <property type="term" value="C:plasma membrane"/>
    <property type="evidence" value="ECO:0007669"/>
    <property type="project" value="TreeGrafter"/>
</dbReference>
<dbReference type="GO" id="GO:0005385">
    <property type="term" value="F:zinc ion transmembrane transporter activity"/>
    <property type="evidence" value="ECO:0007669"/>
    <property type="project" value="TreeGrafter"/>
</dbReference>
<protein>
    <submittedName>
        <fullName evidence="12">Cation transporter</fullName>
    </submittedName>
    <submittedName>
        <fullName evidence="11">Cobalt-zinc-cadmium efflux system protein</fullName>
    </submittedName>
</protein>
<feature type="transmembrane region" description="Helical" evidence="8">
    <location>
        <begin position="182"/>
        <end position="200"/>
    </location>
</feature>
<feature type="domain" description="Cation efflux protein transmembrane" evidence="9">
    <location>
        <begin position="17"/>
        <end position="207"/>
    </location>
</feature>
<organism evidence="11 13">
    <name type="scientific">Labedella gwakjiensis</name>
    <dbReference type="NCBI Taxonomy" id="390269"/>
    <lineage>
        <taxon>Bacteria</taxon>
        <taxon>Bacillati</taxon>
        <taxon>Actinomycetota</taxon>
        <taxon>Actinomycetes</taxon>
        <taxon>Micrococcales</taxon>
        <taxon>Microbacteriaceae</taxon>
        <taxon>Labedella</taxon>
    </lineage>
</organism>
<evidence type="ECO:0000313" key="13">
    <source>
        <dbReference type="Proteomes" id="UP000241203"/>
    </source>
</evidence>
<feature type="transmembrane region" description="Helical" evidence="8">
    <location>
        <begin position="15"/>
        <end position="42"/>
    </location>
</feature>
<evidence type="ECO:0000256" key="8">
    <source>
        <dbReference type="SAM" id="Phobius"/>
    </source>
</evidence>
<proteinExistence type="inferred from homology"/>
<keyword evidence="5 8" id="KW-1133">Transmembrane helix</keyword>
<evidence type="ECO:0000313" key="14">
    <source>
        <dbReference type="Proteomes" id="UP000268291"/>
    </source>
</evidence>
<feature type="transmembrane region" description="Helical" evidence="8">
    <location>
        <begin position="48"/>
        <end position="70"/>
    </location>
</feature>
<comment type="similarity">
    <text evidence="2">Belongs to the cation diffusion facilitator (CDF) transporter (TC 2.A.4) family. SLC30A subfamily.</text>
</comment>
<evidence type="ECO:0000256" key="6">
    <source>
        <dbReference type="ARBA" id="ARBA00023065"/>
    </source>
</evidence>
<dbReference type="Pfam" id="PF16916">
    <property type="entry name" value="ZT_dimer"/>
    <property type="match status" value="1"/>
</dbReference>